<dbReference type="GO" id="GO:0006366">
    <property type="term" value="P:transcription by RNA polymerase II"/>
    <property type="evidence" value="ECO:0007669"/>
    <property type="project" value="EnsemblFungi"/>
</dbReference>
<dbReference type="GO" id="GO:0003899">
    <property type="term" value="F:DNA-directed RNA polymerase activity"/>
    <property type="evidence" value="ECO:0007669"/>
    <property type="project" value="EnsemblFungi"/>
</dbReference>
<feature type="domain" description="RNA polymerase Rpb4/RPC9 core" evidence="4">
    <location>
        <begin position="42"/>
        <end position="183"/>
    </location>
</feature>
<dbReference type="Gene3D" id="1.20.1250.40">
    <property type="match status" value="1"/>
</dbReference>
<keyword evidence="2" id="KW-0539">Nucleus</keyword>
<dbReference type="GO" id="GO:0000166">
    <property type="term" value="F:nucleotide binding"/>
    <property type="evidence" value="ECO:0007669"/>
    <property type="project" value="InterPro"/>
</dbReference>
<comment type="subcellular location">
    <subcellularLocation>
        <location evidence="1">Nucleus</location>
    </subcellularLocation>
</comment>
<proteinExistence type="inferred from homology"/>
<evidence type="ECO:0000259" key="4">
    <source>
        <dbReference type="SMART" id="SM00657"/>
    </source>
</evidence>
<reference evidence="5 6" key="1">
    <citation type="journal article" date="2016" name="Proc. Natl. Acad. Sci. U.S.A.">
        <title>Comparative genomics of biotechnologically important yeasts.</title>
        <authorList>
            <person name="Riley R."/>
            <person name="Haridas S."/>
            <person name="Wolfe K.H."/>
            <person name="Lopes M.R."/>
            <person name="Hittinger C.T."/>
            <person name="Goeker M."/>
            <person name="Salamov A.A."/>
            <person name="Wisecaver J.H."/>
            <person name="Long T.M."/>
            <person name="Calvey C.H."/>
            <person name="Aerts A.L."/>
            <person name="Barry K.W."/>
            <person name="Choi C."/>
            <person name="Clum A."/>
            <person name="Coughlan A.Y."/>
            <person name="Deshpande S."/>
            <person name="Douglass A.P."/>
            <person name="Hanson S.J."/>
            <person name="Klenk H.-P."/>
            <person name="LaButti K.M."/>
            <person name="Lapidus A."/>
            <person name="Lindquist E.A."/>
            <person name="Lipzen A.M."/>
            <person name="Meier-Kolthoff J.P."/>
            <person name="Ohm R.A."/>
            <person name="Otillar R.P."/>
            <person name="Pangilinan J.L."/>
            <person name="Peng Y."/>
            <person name="Rokas A."/>
            <person name="Rosa C.A."/>
            <person name="Scheuner C."/>
            <person name="Sibirny A.A."/>
            <person name="Slot J.C."/>
            <person name="Stielow J.B."/>
            <person name="Sun H."/>
            <person name="Kurtzman C.P."/>
            <person name="Blackwell M."/>
            <person name="Grigoriev I.V."/>
            <person name="Jeffries T.W."/>
        </authorList>
    </citation>
    <scope>NUCLEOTIDE SEQUENCE [LARGE SCALE GENOMIC DNA]</scope>
    <source>
        <strain evidence="5 6">DSM 6958</strain>
    </source>
</reference>
<dbReference type="PANTHER" id="PTHR21297">
    <property type="entry name" value="DNA-DIRECTED RNA POLYMERASE II"/>
    <property type="match status" value="1"/>
</dbReference>
<dbReference type="InterPro" id="IPR045222">
    <property type="entry name" value="Rpb4-like"/>
</dbReference>
<dbReference type="Proteomes" id="UP000095009">
    <property type="component" value="Unassembled WGS sequence"/>
</dbReference>
<keyword evidence="6" id="KW-1185">Reference proteome</keyword>
<dbReference type="GO" id="GO:0005665">
    <property type="term" value="C:RNA polymerase II, core complex"/>
    <property type="evidence" value="ECO:0007669"/>
    <property type="project" value="EnsemblFungi"/>
</dbReference>
<organism evidence="5 6">
    <name type="scientific">Nadsonia fulvescens var. elongata DSM 6958</name>
    <dbReference type="NCBI Taxonomy" id="857566"/>
    <lineage>
        <taxon>Eukaryota</taxon>
        <taxon>Fungi</taxon>
        <taxon>Dikarya</taxon>
        <taxon>Ascomycota</taxon>
        <taxon>Saccharomycotina</taxon>
        <taxon>Dipodascomycetes</taxon>
        <taxon>Dipodascales</taxon>
        <taxon>Dipodascales incertae sedis</taxon>
        <taxon>Nadsonia</taxon>
    </lineage>
</organism>
<dbReference type="STRING" id="857566.A0A1E3PP84"/>
<evidence type="ECO:0000313" key="5">
    <source>
        <dbReference type="EMBL" id="ODQ66732.1"/>
    </source>
</evidence>
<gene>
    <name evidence="5" type="ORF">NADFUDRAFT_46115</name>
</gene>
<evidence type="ECO:0000256" key="1">
    <source>
        <dbReference type="ARBA" id="ARBA00004123"/>
    </source>
</evidence>
<evidence type="ECO:0000313" key="6">
    <source>
        <dbReference type="Proteomes" id="UP000095009"/>
    </source>
</evidence>
<dbReference type="SUPFAM" id="SSF47819">
    <property type="entry name" value="HRDC-like"/>
    <property type="match status" value="1"/>
</dbReference>
<dbReference type="AlphaFoldDB" id="A0A1E3PP84"/>
<evidence type="ECO:0000256" key="3">
    <source>
        <dbReference type="ARBA" id="ARBA00025724"/>
    </source>
</evidence>
<name>A0A1E3PP84_9ASCO</name>
<protein>
    <recommendedName>
        <fullName evidence="4">RNA polymerase Rpb4/RPC9 core domain-containing protein</fullName>
    </recommendedName>
</protein>
<dbReference type="InterPro" id="IPR010997">
    <property type="entry name" value="HRDC-like_sf"/>
</dbReference>
<dbReference type="InterPro" id="IPR006590">
    <property type="entry name" value="RNA_pol_Rpb4/RPC9_core"/>
</dbReference>
<sequence length="183" mass="20881">MNISTSTVQQRRRKPTANVIDDEDATLLKLGPEFERVQIDHDGNENELMALNLSEARLLINTALKTRKEEQMKKMGLEVNETNFNDNDDDEEEDIANSNNEVLRKTREYLSVFARFRDESTIAAAENLIKVPENANLHPFEIAQLGSLACYEADEAKTLIPSLVEKKSDMELQNLLDNLRRFG</sequence>
<dbReference type="EMBL" id="KV454408">
    <property type="protein sequence ID" value="ODQ66732.1"/>
    <property type="molecule type" value="Genomic_DNA"/>
</dbReference>
<dbReference type="GO" id="GO:0006352">
    <property type="term" value="P:DNA-templated transcription initiation"/>
    <property type="evidence" value="ECO:0007669"/>
    <property type="project" value="InterPro"/>
</dbReference>
<dbReference type="SMART" id="SM00657">
    <property type="entry name" value="RPOL4c"/>
    <property type="match status" value="1"/>
</dbReference>
<accession>A0A1E3PP84</accession>
<dbReference type="InterPro" id="IPR038324">
    <property type="entry name" value="Rpb4/RPC9_sf"/>
</dbReference>
<dbReference type="Pfam" id="PF03874">
    <property type="entry name" value="RNA_pol_Rpb4"/>
    <property type="match status" value="1"/>
</dbReference>
<dbReference type="InterPro" id="IPR005574">
    <property type="entry name" value="Rpb4/RPC9"/>
</dbReference>
<evidence type="ECO:0000256" key="2">
    <source>
        <dbReference type="ARBA" id="ARBA00023242"/>
    </source>
</evidence>
<dbReference type="OrthoDB" id="2186918at2759"/>
<comment type="similarity">
    <text evidence="3">Belongs to the eukaryotic RPB4 RNA polymerase subunit family.</text>
</comment>